<dbReference type="Gene3D" id="1.10.357.10">
    <property type="entry name" value="Tetracycline Repressor, domain 2"/>
    <property type="match status" value="1"/>
</dbReference>
<comment type="caution">
    <text evidence="5">The sequence shown here is derived from an EMBL/GenBank/DDBJ whole genome shotgun (WGS) entry which is preliminary data.</text>
</comment>
<dbReference type="InterPro" id="IPR001647">
    <property type="entry name" value="HTH_TetR"/>
</dbReference>
<organism evidence="5 6">
    <name type="scientific">Actinocorallia herbida</name>
    <dbReference type="NCBI Taxonomy" id="58109"/>
    <lineage>
        <taxon>Bacteria</taxon>
        <taxon>Bacillati</taxon>
        <taxon>Actinomycetota</taxon>
        <taxon>Actinomycetes</taxon>
        <taxon>Streptosporangiales</taxon>
        <taxon>Thermomonosporaceae</taxon>
        <taxon>Actinocorallia</taxon>
    </lineage>
</organism>
<dbReference type="SUPFAM" id="SSF48498">
    <property type="entry name" value="Tetracyclin repressor-like, C-terminal domain"/>
    <property type="match status" value="1"/>
</dbReference>
<sequence>MSEDTTGGAARRRRDKAATRAALLDAARRRFARHGFEGTGLREIAGDVGVDPALIPRYFGTKQALYAEAVQVEVPAGLAADVHAPVPHLADALLRDVVFGDWPEFDGEHPLIAMLRSAGHTGVRDLLRERLCDGYLNTLADRLEGPDAALRAELIGALLVGMGVLRSVVGSPALGAATHEQARPYVARVTAALAAPPRAGRGDQPVSSGSAGSADHSAREPS</sequence>
<reference evidence="5 6" key="1">
    <citation type="submission" date="2018-11" db="EMBL/GenBank/DDBJ databases">
        <title>Sequencing the genomes of 1000 actinobacteria strains.</title>
        <authorList>
            <person name="Klenk H.-P."/>
        </authorList>
    </citation>
    <scope>NUCLEOTIDE SEQUENCE [LARGE SCALE GENOMIC DNA]</scope>
    <source>
        <strain evidence="5 6">DSM 44254</strain>
    </source>
</reference>
<dbReference type="PROSITE" id="PS50977">
    <property type="entry name" value="HTH_TETR_2"/>
    <property type="match status" value="1"/>
</dbReference>
<dbReference type="OrthoDB" id="4567939at2"/>
<dbReference type="Proteomes" id="UP000272400">
    <property type="component" value="Unassembled WGS sequence"/>
</dbReference>
<accession>A0A3N1D3L8</accession>
<name>A0A3N1D3L8_9ACTN</name>
<keyword evidence="1 2" id="KW-0238">DNA-binding</keyword>
<evidence type="ECO:0000256" key="3">
    <source>
        <dbReference type="SAM" id="MobiDB-lite"/>
    </source>
</evidence>
<gene>
    <name evidence="5" type="ORF">EDD29_5794</name>
</gene>
<feature type="domain" description="HTH tetR-type" evidence="4">
    <location>
        <begin position="17"/>
        <end position="77"/>
    </location>
</feature>
<dbReference type="PANTHER" id="PTHR30055">
    <property type="entry name" value="HTH-TYPE TRANSCRIPTIONAL REGULATOR RUTR"/>
    <property type="match status" value="1"/>
</dbReference>
<dbReference type="RefSeq" id="WP_123667403.1">
    <property type="nucleotide sequence ID" value="NZ_RJKE01000001.1"/>
</dbReference>
<dbReference type="GO" id="GO:0000976">
    <property type="term" value="F:transcription cis-regulatory region binding"/>
    <property type="evidence" value="ECO:0007669"/>
    <property type="project" value="TreeGrafter"/>
</dbReference>
<dbReference type="PRINTS" id="PR00455">
    <property type="entry name" value="HTHTETR"/>
</dbReference>
<evidence type="ECO:0000256" key="1">
    <source>
        <dbReference type="ARBA" id="ARBA00023125"/>
    </source>
</evidence>
<evidence type="ECO:0000313" key="6">
    <source>
        <dbReference type="Proteomes" id="UP000272400"/>
    </source>
</evidence>
<feature type="region of interest" description="Disordered" evidence="3">
    <location>
        <begin position="196"/>
        <end position="222"/>
    </location>
</feature>
<evidence type="ECO:0000256" key="2">
    <source>
        <dbReference type="PROSITE-ProRule" id="PRU00335"/>
    </source>
</evidence>
<keyword evidence="6" id="KW-1185">Reference proteome</keyword>
<protein>
    <submittedName>
        <fullName evidence="5">TetR family transcriptional regulator</fullName>
    </submittedName>
</protein>
<dbReference type="PANTHER" id="PTHR30055:SF235">
    <property type="entry name" value="TRANSCRIPTIONAL REGULATORY PROTEIN"/>
    <property type="match status" value="1"/>
</dbReference>
<dbReference type="Pfam" id="PF00440">
    <property type="entry name" value="TetR_N"/>
    <property type="match status" value="1"/>
</dbReference>
<dbReference type="InterPro" id="IPR041678">
    <property type="entry name" value="TetR_C_16"/>
</dbReference>
<dbReference type="Gene3D" id="1.10.10.60">
    <property type="entry name" value="Homeodomain-like"/>
    <property type="match status" value="1"/>
</dbReference>
<dbReference type="InterPro" id="IPR009057">
    <property type="entry name" value="Homeodomain-like_sf"/>
</dbReference>
<dbReference type="EMBL" id="RJKE01000001">
    <property type="protein sequence ID" value="ROO88134.1"/>
    <property type="molecule type" value="Genomic_DNA"/>
</dbReference>
<dbReference type="Pfam" id="PF17920">
    <property type="entry name" value="TetR_C_16"/>
    <property type="match status" value="1"/>
</dbReference>
<dbReference type="AlphaFoldDB" id="A0A3N1D3L8"/>
<evidence type="ECO:0000313" key="5">
    <source>
        <dbReference type="EMBL" id="ROO88134.1"/>
    </source>
</evidence>
<dbReference type="InterPro" id="IPR050109">
    <property type="entry name" value="HTH-type_TetR-like_transc_reg"/>
</dbReference>
<proteinExistence type="predicted"/>
<evidence type="ECO:0000259" key="4">
    <source>
        <dbReference type="PROSITE" id="PS50977"/>
    </source>
</evidence>
<dbReference type="SUPFAM" id="SSF46689">
    <property type="entry name" value="Homeodomain-like"/>
    <property type="match status" value="1"/>
</dbReference>
<feature type="DNA-binding region" description="H-T-H motif" evidence="2">
    <location>
        <begin position="40"/>
        <end position="59"/>
    </location>
</feature>
<dbReference type="GO" id="GO:0003700">
    <property type="term" value="F:DNA-binding transcription factor activity"/>
    <property type="evidence" value="ECO:0007669"/>
    <property type="project" value="TreeGrafter"/>
</dbReference>
<dbReference type="InterPro" id="IPR036271">
    <property type="entry name" value="Tet_transcr_reg_TetR-rel_C_sf"/>
</dbReference>